<dbReference type="GO" id="GO:0003677">
    <property type="term" value="F:DNA binding"/>
    <property type="evidence" value="ECO:0007669"/>
    <property type="project" value="InterPro"/>
</dbReference>
<dbReference type="AlphaFoldDB" id="A0A5C5CEP5"/>
<dbReference type="SUPFAM" id="SSF47413">
    <property type="entry name" value="lambda repressor-like DNA-binding domains"/>
    <property type="match status" value="1"/>
</dbReference>
<reference evidence="2 3" key="1">
    <citation type="journal article" date="2011" name="Int. J. Syst. Evol. Microbiol.">
        <title>Ochrobactrum pecoris sp. nov., isolated from farm animals.</title>
        <authorList>
            <person name="Kampfer P."/>
            <person name="Huber B."/>
            <person name="Busse H.J."/>
            <person name="Scholz H.C."/>
            <person name="Tomaso H."/>
            <person name="Hotzel H."/>
            <person name="Melzer F."/>
        </authorList>
    </citation>
    <scope>NUCLEOTIDE SEQUENCE [LARGE SCALE GENOMIC DNA]</scope>
    <source>
        <strain evidence="2 3">08RB2639</strain>
    </source>
</reference>
<evidence type="ECO:0000313" key="3">
    <source>
        <dbReference type="Proteomes" id="UP000313390"/>
    </source>
</evidence>
<organism evidence="2 3">
    <name type="scientific">Brucella pecoris</name>
    <dbReference type="NCBI Taxonomy" id="867683"/>
    <lineage>
        <taxon>Bacteria</taxon>
        <taxon>Pseudomonadati</taxon>
        <taxon>Pseudomonadota</taxon>
        <taxon>Alphaproteobacteria</taxon>
        <taxon>Hyphomicrobiales</taxon>
        <taxon>Brucellaceae</taxon>
        <taxon>Brucella/Ochrobactrum group</taxon>
        <taxon>Brucella</taxon>
    </lineage>
</organism>
<dbReference type="Gene3D" id="1.10.260.40">
    <property type="entry name" value="lambda repressor-like DNA-binding domains"/>
    <property type="match status" value="1"/>
</dbReference>
<dbReference type="InterPro" id="IPR010982">
    <property type="entry name" value="Lambda_DNA-bd_dom_sf"/>
</dbReference>
<dbReference type="InterPro" id="IPR001387">
    <property type="entry name" value="Cro/C1-type_HTH"/>
</dbReference>
<protein>
    <submittedName>
        <fullName evidence="2">Helix-turn-helix transcriptional regulator</fullName>
    </submittedName>
</protein>
<evidence type="ECO:0000259" key="1">
    <source>
        <dbReference type="PROSITE" id="PS50943"/>
    </source>
</evidence>
<dbReference type="Proteomes" id="UP000313390">
    <property type="component" value="Unassembled WGS sequence"/>
</dbReference>
<gene>
    <name evidence="2" type="ORF">FIB18_20560</name>
</gene>
<dbReference type="Pfam" id="PF01381">
    <property type="entry name" value="HTH_3"/>
    <property type="match status" value="1"/>
</dbReference>
<accession>A0A5C5CEP5</accession>
<dbReference type="EMBL" id="VEWK01000013">
    <property type="protein sequence ID" value="TNV09455.1"/>
    <property type="molecule type" value="Genomic_DNA"/>
</dbReference>
<comment type="caution">
    <text evidence="2">The sequence shown here is derived from an EMBL/GenBank/DDBJ whole genome shotgun (WGS) entry which is preliminary data.</text>
</comment>
<evidence type="ECO:0000313" key="2">
    <source>
        <dbReference type="EMBL" id="TNV09455.1"/>
    </source>
</evidence>
<dbReference type="PROSITE" id="PS50943">
    <property type="entry name" value="HTH_CROC1"/>
    <property type="match status" value="1"/>
</dbReference>
<sequence length="74" mass="8367">MQQILFLRHKIFKANQAEFARMAQVSQATVSRWENGEGSPSLENIIALRQAAARKGIAWDHEWLFSPPSDEVSA</sequence>
<dbReference type="CDD" id="cd00093">
    <property type="entry name" value="HTH_XRE"/>
    <property type="match status" value="1"/>
</dbReference>
<proteinExistence type="predicted"/>
<feature type="domain" description="HTH cro/C1-type" evidence="1">
    <location>
        <begin position="16"/>
        <end position="51"/>
    </location>
</feature>
<name>A0A5C5CEP5_9HYPH</name>
<dbReference type="RefSeq" id="WP_140022482.1">
    <property type="nucleotide sequence ID" value="NZ_JACIEX010000005.1"/>
</dbReference>